<sequence>MLKTYDDNRRELANCRGQMAILLSMSSRTYQETYIEKLEGLLSNAKNEILELTTKLSKIKSQQNGSIGQLWPSKRDEYDYLKVLYEQSQQKETQLEKELISLRMKNINDNNILMKAQQSVYHTEKILDAVRIENMQLKLKLKENALQASSVDLEDKLNTDAPDLEVNEEAREKTANNDIIPGRLRLGKDGKVQEISPPRRSNRAVLRQFYMKHKEQEDSYVSNNDTIFYPDEDNALNHFEEKNVQKTVPDTKEISFVHANVENNQKSAINTKISADCIEGKNM</sequence>
<accession>A0A087TVP5</accession>
<gene>
    <name evidence="2" type="ORF">X975_18251</name>
</gene>
<keyword evidence="3" id="KW-1185">Reference proteome</keyword>
<reference evidence="2 3" key="1">
    <citation type="submission" date="2013-11" db="EMBL/GenBank/DDBJ databases">
        <title>Genome sequencing of Stegodyphus mimosarum.</title>
        <authorList>
            <person name="Bechsgaard J."/>
        </authorList>
    </citation>
    <scope>NUCLEOTIDE SEQUENCE [LARGE SCALE GENOMIC DNA]</scope>
</reference>
<evidence type="ECO:0000313" key="2">
    <source>
        <dbReference type="EMBL" id="KFM69184.1"/>
    </source>
</evidence>
<evidence type="ECO:0000256" key="1">
    <source>
        <dbReference type="SAM" id="Coils"/>
    </source>
</evidence>
<proteinExistence type="predicted"/>
<dbReference type="OrthoDB" id="6430620at2759"/>
<dbReference type="EMBL" id="KK116957">
    <property type="protein sequence ID" value="KFM69184.1"/>
    <property type="molecule type" value="Genomic_DNA"/>
</dbReference>
<dbReference type="AlphaFoldDB" id="A0A087TVP5"/>
<keyword evidence="1" id="KW-0175">Coiled coil</keyword>
<protein>
    <submittedName>
        <fullName evidence="2">Uncharacterized protein</fullName>
    </submittedName>
</protein>
<name>A0A087TVP5_STEMI</name>
<feature type="non-terminal residue" evidence="2">
    <location>
        <position position="283"/>
    </location>
</feature>
<evidence type="ECO:0000313" key="3">
    <source>
        <dbReference type="Proteomes" id="UP000054359"/>
    </source>
</evidence>
<dbReference type="Proteomes" id="UP000054359">
    <property type="component" value="Unassembled WGS sequence"/>
</dbReference>
<feature type="coiled-coil region" evidence="1">
    <location>
        <begin position="35"/>
        <end position="105"/>
    </location>
</feature>
<organism evidence="2 3">
    <name type="scientific">Stegodyphus mimosarum</name>
    <name type="common">African social velvet spider</name>
    <dbReference type="NCBI Taxonomy" id="407821"/>
    <lineage>
        <taxon>Eukaryota</taxon>
        <taxon>Metazoa</taxon>
        <taxon>Ecdysozoa</taxon>
        <taxon>Arthropoda</taxon>
        <taxon>Chelicerata</taxon>
        <taxon>Arachnida</taxon>
        <taxon>Araneae</taxon>
        <taxon>Araneomorphae</taxon>
        <taxon>Entelegynae</taxon>
        <taxon>Eresoidea</taxon>
        <taxon>Eresidae</taxon>
        <taxon>Stegodyphus</taxon>
    </lineage>
</organism>